<name>A0A919MTH7_9ACTN</name>
<dbReference type="InterPro" id="IPR000182">
    <property type="entry name" value="GNAT_dom"/>
</dbReference>
<sequence>MVAAVFLHESSPLEDLVGELWTTTWAASSIMRDVHTAALDETTWPDFARLVESQNGVWGGCWCMGFHDEGVGGDRTAEQNRADKECRVRAGRAHAALVYDGGDCVGWCQFGPTAELPRIKRLKAYQIDLDGLPDWRITCFYVHKRHRRRGVADVALGGALAEIARLGGGTVESYPEDAEGRKVAGAFLHNGTVALFERHGFRRDRQIGKWHWVVTRSISAA</sequence>
<dbReference type="GO" id="GO:0016747">
    <property type="term" value="F:acyltransferase activity, transferring groups other than amino-acyl groups"/>
    <property type="evidence" value="ECO:0007669"/>
    <property type="project" value="InterPro"/>
</dbReference>
<dbReference type="RefSeq" id="WP_239162653.1">
    <property type="nucleotide sequence ID" value="NZ_BOMV01000018.1"/>
</dbReference>
<feature type="domain" description="N-acetyltransferase" evidence="1">
    <location>
        <begin position="37"/>
        <end position="221"/>
    </location>
</feature>
<keyword evidence="3" id="KW-1185">Reference proteome</keyword>
<dbReference type="Gene3D" id="3.40.630.30">
    <property type="match status" value="1"/>
</dbReference>
<comment type="caution">
    <text evidence="2">The sequence shown here is derived from an EMBL/GenBank/DDBJ whole genome shotgun (WGS) entry which is preliminary data.</text>
</comment>
<dbReference type="PROSITE" id="PS51186">
    <property type="entry name" value="GNAT"/>
    <property type="match status" value="1"/>
</dbReference>
<evidence type="ECO:0000313" key="3">
    <source>
        <dbReference type="Proteomes" id="UP000636960"/>
    </source>
</evidence>
<protein>
    <recommendedName>
        <fullName evidence="1">N-acetyltransferase domain-containing protein</fullName>
    </recommendedName>
</protein>
<evidence type="ECO:0000259" key="1">
    <source>
        <dbReference type="PROSITE" id="PS51186"/>
    </source>
</evidence>
<dbReference type="AlphaFoldDB" id="A0A919MTH7"/>
<evidence type="ECO:0000313" key="2">
    <source>
        <dbReference type="EMBL" id="GIE94763.1"/>
    </source>
</evidence>
<proteinExistence type="predicted"/>
<organism evidence="2 3">
    <name type="scientific">Paractinoplanes rishiriensis</name>
    <dbReference type="NCBI Taxonomy" id="1050105"/>
    <lineage>
        <taxon>Bacteria</taxon>
        <taxon>Bacillati</taxon>
        <taxon>Actinomycetota</taxon>
        <taxon>Actinomycetes</taxon>
        <taxon>Micromonosporales</taxon>
        <taxon>Micromonosporaceae</taxon>
        <taxon>Paractinoplanes</taxon>
    </lineage>
</organism>
<accession>A0A919MTH7</accession>
<dbReference type="InterPro" id="IPR016181">
    <property type="entry name" value="Acyl_CoA_acyltransferase"/>
</dbReference>
<dbReference type="Proteomes" id="UP000636960">
    <property type="component" value="Unassembled WGS sequence"/>
</dbReference>
<dbReference type="SUPFAM" id="SSF55729">
    <property type="entry name" value="Acyl-CoA N-acyltransferases (Nat)"/>
    <property type="match status" value="1"/>
</dbReference>
<reference evidence="2" key="1">
    <citation type="submission" date="2021-01" db="EMBL/GenBank/DDBJ databases">
        <title>Whole genome shotgun sequence of Actinoplanes rishiriensis NBRC 108556.</title>
        <authorList>
            <person name="Komaki H."/>
            <person name="Tamura T."/>
        </authorList>
    </citation>
    <scope>NUCLEOTIDE SEQUENCE</scope>
    <source>
        <strain evidence="2">NBRC 108556</strain>
    </source>
</reference>
<dbReference type="EMBL" id="BOMV01000018">
    <property type="protein sequence ID" value="GIE94763.1"/>
    <property type="molecule type" value="Genomic_DNA"/>
</dbReference>
<dbReference type="Pfam" id="PF00583">
    <property type="entry name" value="Acetyltransf_1"/>
    <property type="match status" value="1"/>
</dbReference>
<gene>
    <name evidence="2" type="ORF">Ari01nite_22280</name>
</gene>